<dbReference type="InterPro" id="IPR001781">
    <property type="entry name" value="Znf_LIM"/>
</dbReference>
<dbReference type="Proteomes" id="UP000027361">
    <property type="component" value="Unassembled WGS sequence"/>
</dbReference>
<keyword evidence="5" id="KW-0175">Coiled coil</keyword>
<dbReference type="Pfam" id="PF00620">
    <property type="entry name" value="RhoGAP"/>
    <property type="match status" value="1"/>
</dbReference>
<feature type="domain" description="Rho-GAP" evidence="9">
    <location>
        <begin position="1194"/>
        <end position="1384"/>
    </location>
</feature>
<feature type="compositionally biased region" description="Polar residues" evidence="6">
    <location>
        <begin position="1"/>
        <end position="18"/>
    </location>
</feature>
<feature type="region of interest" description="Disordered" evidence="6">
    <location>
        <begin position="655"/>
        <end position="727"/>
    </location>
</feature>
<evidence type="ECO:0000256" key="2">
    <source>
        <dbReference type="ARBA" id="ARBA00022723"/>
    </source>
</evidence>
<dbReference type="Gene3D" id="2.10.110.10">
    <property type="entry name" value="Cysteine Rich Protein"/>
    <property type="match status" value="2"/>
</dbReference>
<dbReference type="PROSITE" id="PS50238">
    <property type="entry name" value="RHOGAP"/>
    <property type="match status" value="1"/>
</dbReference>
<evidence type="ECO:0000256" key="5">
    <source>
        <dbReference type="SAM" id="Coils"/>
    </source>
</evidence>
<accession>A0A066WJK7</accession>
<dbReference type="PANTHER" id="PTHR23176">
    <property type="entry name" value="RHO/RAC/CDC GTPASE-ACTIVATING PROTEIN"/>
    <property type="match status" value="1"/>
</dbReference>
<keyword evidence="1" id="KW-0343">GTPase activation</keyword>
<feature type="domain" description="Phorbol-ester/DAG-type" evidence="8">
    <location>
        <begin position="1126"/>
        <end position="1174"/>
    </location>
</feature>
<keyword evidence="11" id="KW-1185">Reference proteome</keyword>
<name>A0A066WJK7_TILAU</name>
<feature type="compositionally biased region" description="Low complexity" evidence="6">
    <location>
        <begin position="283"/>
        <end position="296"/>
    </location>
</feature>
<dbReference type="Pfam" id="PF00412">
    <property type="entry name" value="LIM"/>
    <property type="match status" value="2"/>
</dbReference>
<dbReference type="CDD" id="cd00159">
    <property type="entry name" value="RhoGAP"/>
    <property type="match status" value="1"/>
</dbReference>
<evidence type="ECO:0000313" key="10">
    <source>
        <dbReference type="EMBL" id="KDN50825.1"/>
    </source>
</evidence>
<organism evidence="10 11">
    <name type="scientific">Tilletiaria anomala (strain ATCC 24038 / CBS 436.72 / UBC 951)</name>
    <dbReference type="NCBI Taxonomy" id="1037660"/>
    <lineage>
        <taxon>Eukaryota</taxon>
        <taxon>Fungi</taxon>
        <taxon>Dikarya</taxon>
        <taxon>Basidiomycota</taxon>
        <taxon>Ustilaginomycotina</taxon>
        <taxon>Exobasidiomycetes</taxon>
        <taxon>Georgefischeriales</taxon>
        <taxon>Tilletiariaceae</taxon>
        <taxon>Tilletiaria</taxon>
    </lineage>
</organism>
<dbReference type="Gene3D" id="1.10.555.10">
    <property type="entry name" value="Rho GTPase activation protein"/>
    <property type="match status" value="1"/>
</dbReference>
<evidence type="ECO:0000256" key="4">
    <source>
        <dbReference type="PROSITE-ProRule" id="PRU00125"/>
    </source>
</evidence>
<keyword evidence="3 4" id="KW-0862">Zinc</keyword>
<feature type="compositionally biased region" description="Polar residues" evidence="6">
    <location>
        <begin position="599"/>
        <end position="622"/>
    </location>
</feature>
<keyword evidence="4" id="KW-0440">LIM domain</keyword>
<reference evidence="10 11" key="1">
    <citation type="submission" date="2014-05" db="EMBL/GenBank/DDBJ databases">
        <title>Draft genome sequence of a rare smut relative, Tilletiaria anomala UBC 951.</title>
        <authorList>
            <consortium name="DOE Joint Genome Institute"/>
            <person name="Toome M."/>
            <person name="Kuo A."/>
            <person name="Henrissat B."/>
            <person name="Lipzen A."/>
            <person name="Tritt A."/>
            <person name="Yoshinaga Y."/>
            <person name="Zane M."/>
            <person name="Barry K."/>
            <person name="Grigoriev I.V."/>
            <person name="Spatafora J.W."/>
            <person name="Aimea M.C."/>
        </authorList>
    </citation>
    <scope>NUCLEOTIDE SEQUENCE [LARGE SCALE GENOMIC DNA]</scope>
    <source>
        <strain evidence="10 11">UBC 951</strain>
    </source>
</reference>
<dbReference type="InterPro" id="IPR036280">
    <property type="entry name" value="Multihaem_cyt_sf"/>
</dbReference>
<dbReference type="InterPro" id="IPR050729">
    <property type="entry name" value="Rho-GAP"/>
</dbReference>
<feature type="compositionally biased region" description="Basic and acidic residues" evidence="6">
    <location>
        <begin position="191"/>
        <end position="210"/>
    </location>
</feature>
<dbReference type="HOGENOM" id="CLU_003874_0_0_1"/>
<evidence type="ECO:0000259" key="7">
    <source>
        <dbReference type="PROSITE" id="PS50023"/>
    </source>
</evidence>
<dbReference type="SMART" id="SM00132">
    <property type="entry name" value="LIM"/>
    <property type="match status" value="2"/>
</dbReference>
<dbReference type="OMA" id="DKMWGLQ"/>
<dbReference type="FunFam" id="1.10.555.10:FF:000043">
    <property type="entry name" value="Rho GTPase activator Rga"/>
    <property type="match status" value="1"/>
</dbReference>
<feature type="compositionally biased region" description="Low complexity" evidence="6">
    <location>
        <begin position="438"/>
        <end position="447"/>
    </location>
</feature>
<dbReference type="SUPFAM" id="SSF48350">
    <property type="entry name" value="GTPase activation domain, GAP"/>
    <property type="match status" value="1"/>
</dbReference>
<feature type="coiled-coil region" evidence="5">
    <location>
        <begin position="756"/>
        <end position="783"/>
    </location>
</feature>
<evidence type="ECO:0000259" key="8">
    <source>
        <dbReference type="PROSITE" id="PS50081"/>
    </source>
</evidence>
<dbReference type="InterPro" id="IPR002219">
    <property type="entry name" value="PKC_DAG/PE"/>
</dbReference>
<comment type="caution">
    <text evidence="10">The sequence shown here is derived from an EMBL/GenBank/DDBJ whole genome shotgun (WGS) entry which is preliminary data.</text>
</comment>
<dbReference type="SMART" id="SM00324">
    <property type="entry name" value="RhoGAP"/>
    <property type="match status" value="1"/>
</dbReference>
<dbReference type="InParanoid" id="A0A066WJK7"/>
<dbReference type="GO" id="GO:0046872">
    <property type="term" value="F:metal ion binding"/>
    <property type="evidence" value="ECO:0007669"/>
    <property type="project" value="UniProtKB-KW"/>
</dbReference>
<dbReference type="Gene3D" id="3.30.60.20">
    <property type="match status" value="1"/>
</dbReference>
<evidence type="ECO:0000256" key="6">
    <source>
        <dbReference type="SAM" id="MobiDB-lite"/>
    </source>
</evidence>
<feature type="coiled-coil region" evidence="5">
    <location>
        <begin position="812"/>
        <end position="877"/>
    </location>
</feature>
<dbReference type="EMBL" id="JMSN01000018">
    <property type="protein sequence ID" value="KDN50825.1"/>
    <property type="molecule type" value="Genomic_DNA"/>
</dbReference>
<dbReference type="GO" id="GO:0005737">
    <property type="term" value="C:cytoplasm"/>
    <property type="evidence" value="ECO:0007669"/>
    <property type="project" value="TreeGrafter"/>
</dbReference>
<dbReference type="SUPFAM" id="SSF57889">
    <property type="entry name" value="Cysteine-rich domain"/>
    <property type="match status" value="1"/>
</dbReference>
<dbReference type="InterPro" id="IPR000198">
    <property type="entry name" value="RhoGAP_dom"/>
</dbReference>
<proteinExistence type="predicted"/>
<sequence>MTTTARRASASISENFPGSTYAFDGPRSSNKLESTWPVAEGNWMDNSEEEAGEGDETEDREDPICGGCGEPISTDAADEGVIHFATQFWHKRCFKCANCGNTVTTGRDDILILSDGHPVCAACSYSCQICGLSIVEEAIMTGDESYHAACFTCRSCHNRIEELVFAKTSQGIYCMPCHNQRVARSRRHAESKRAKATRDARDGGARRPDSQDGSVNGHANGPSSLQGSSLEPSGGRPASSSSSAAGQTTGWPSLAHATSDDGTTTSASSHHHAAAVNDTSPFGHSHTSSSSTASPPGQQPGGSGGGASAKQLHSKPVNGSAEASEKPLPTPGSYGLAAAAGGPKSPMAPGRNSPSLASQTQTGLQHQQQRTYQQHVASNPSDSSNGLPRRPVDHSMLTTSSAASTSSQASGTVASHNTSPKSTRVDSRTTDVSDTLYSSISSSISSSQGFHTSLDVRKDSGASSQHGQGQDIAITDSNPTSGAARRKRSLSSAAISRQTVLRRPPNLDTTFQREVEQPPHSAPQVIVQEAESAGSSSTTATPRRSEYSTARVPPDFQANSHEGRFAAEQDLRMLDSPTVETPSAQVKRASYVSKAAMQRASQQLSLSNPGSRHPDSTASPSSDTRHSKRFSFYDPDLISLMDSFSRFNSNDDFQLNQPGFAERRKSPSAARSPKGTLASPRRRRIATDSGDEMFSKIGADDDGAGPGEERGDIGEDPEGPVLSRNSSMSIKDISAKVRESMRYAKDGHVSMDMSFVEVILSDLDDTRKNLRKLQKRYDKMRRASRQAAQGFSLAKEEFEQEVNARYDAEMEMQALKKQIVEQASKLKDMASEQQEQEKLSKKSLEIRSSIRGIQRDLAKLSAERELKASELAELLAAQTEARAPAQAQADRKELPLPAEKTEEALPNITRNLSIRLDGVKEKYRKQIDELVTGRDAMLIEIEELKQSRDALAEETQALTSRNEELSETLTQLTRAIESASRHLERLDKAGAPQARTPNALGFGFKGKPGIYGSPAGSPSTEGFGPSASQTAINETYAEDQLGLPRQQSFPRIEPAPKHNNKFKWMKGSARTTGHTIVAASPMGPPVGMVNSPPVPPKHQPNSSQSGIAVAAPPLARNATNDILIREHVLQPFHIMRPVRCFACQKNMWGQSEMRCALCGQACHSRCVGNLPSSCEHGLGRADEMDGPTVPMFGSDLMEQVAMEGREVPLVVEKCVEAVEHAGMDYEGIYRKSGGTSQLKLITQLFERRQPFDLDDQSRFNDISAVTSVLKNYFRELPVPLLTYELHEQFVEAVQLKSDPVQRDAKMRDLLGQLPRPHYATFKCLMRHLHRVQLRSEENRMNARNLGVVFGPTLMRSGDPSQEFAHMGGKAMTIEYYIEHPELFD</sequence>
<dbReference type="GO" id="GO:0005096">
    <property type="term" value="F:GTPase activator activity"/>
    <property type="evidence" value="ECO:0007669"/>
    <property type="project" value="UniProtKB-KW"/>
</dbReference>
<evidence type="ECO:0000256" key="1">
    <source>
        <dbReference type="ARBA" id="ARBA00022468"/>
    </source>
</evidence>
<gene>
    <name evidence="10" type="ORF">K437DRAFT_233443</name>
</gene>
<evidence type="ECO:0000256" key="3">
    <source>
        <dbReference type="ARBA" id="ARBA00022833"/>
    </source>
</evidence>
<dbReference type="InterPro" id="IPR046349">
    <property type="entry name" value="C1-like_sf"/>
</dbReference>
<feature type="compositionally biased region" description="Acidic residues" evidence="6">
    <location>
        <begin position="46"/>
        <end position="61"/>
    </location>
</feature>
<feature type="compositionally biased region" description="Low complexity" evidence="6">
    <location>
        <begin position="529"/>
        <end position="542"/>
    </location>
</feature>
<protein>
    <submittedName>
        <fullName evidence="10">RhoGAP-domain-containing protein</fullName>
    </submittedName>
</protein>
<dbReference type="PROSITE" id="PS50023">
    <property type="entry name" value="LIM_DOMAIN_2"/>
    <property type="match status" value="1"/>
</dbReference>
<feature type="compositionally biased region" description="Polar residues" evidence="6">
    <location>
        <begin position="375"/>
        <end position="386"/>
    </location>
</feature>
<dbReference type="PROSITE" id="PS00479">
    <property type="entry name" value="ZF_DAG_PE_1"/>
    <property type="match status" value="1"/>
</dbReference>
<dbReference type="GeneID" id="25262846"/>
<feature type="domain" description="LIM zinc-binding" evidence="7">
    <location>
        <begin position="63"/>
        <end position="131"/>
    </location>
</feature>
<feature type="compositionally biased region" description="Low complexity" evidence="6">
    <location>
        <begin position="359"/>
        <end position="374"/>
    </location>
</feature>
<evidence type="ECO:0000313" key="11">
    <source>
        <dbReference type="Proteomes" id="UP000027361"/>
    </source>
</evidence>
<keyword evidence="2 4" id="KW-0479">Metal-binding</keyword>
<feature type="compositionally biased region" description="Polar residues" evidence="6">
    <location>
        <begin position="221"/>
        <end position="231"/>
    </location>
</feature>
<feature type="compositionally biased region" description="Low complexity" evidence="6">
    <location>
        <begin position="232"/>
        <end position="246"/>
    </location>
</feature>
<feature type="compositionally biased region" description="Low complexity" evidence="6">
    <location>
        <begin position="255"/>
        <end position="268"/>
    </location>
</feature>
<dbReference type="OrthoDB" id="79452at2759"/>
<dbReference type="FunFam" id="2.10.110.10:FF:000160">
    <property type="entry name" value="Signal transducer, putative"/>
    <property type="match status" value="1"/>
</dbReference>
<dbReference type="PROSITE" id="PS00478">
    <property type="entry name" value="LIM_DOMAIN_1"/>
    <property type="match status" value="2"/>
</dbReference>
<feature type="region of interest" description="Disordered" evidence="6">
    <location>
        <begin position="1"/>
        <end position="65"/>
    </location>
</feature>
<dbReference type="STRING" id="1037660.A0A066WJK7"/>
<dbReference type="PROSITE" id="PS50081">
    <property type="entry name" value="ZF_DAG_PE_2"/>
    <property type="match status" value="1"/>
</dbReference>
<dbReference type="PANTHER" id="PTHR23176:SF128">
    <property type="entry name" value="RHO GTPASE-ACTIVATING PROTEIN RGD1"/>
    <property type="match status" value="1"/>
</dbReference>
<dbReference type="InterPro" id="IPR008936">
    <property type="entry name" value="Rho_GTPase_activation_prot"/>
</dbReference>
<dbReference type="CDD" id="cd09395">
    <property type="entry name" value="LIM2_Rga"/>
    <property type="match status" value="1"/>
</dbReference>
<dbReference type="FunCoup" id="A0A066WJK7">
    <property type="interactions" value="236"/>
</dbReference>
<dbReference type="SUPFAM" id="SSF48695">
    <property type="entry name" value="Multiheme cytochromes"/>
    <property type="match status" value="1"/>
</dbReference>
<evidence type="ECO:0000259" key="9">
    <source>
        <dbReference type="PROSITE" id="PS50238"/>
    </source>
</evidence>
<feature type="region of interest" description="Disordered" evidence="6">
    <location>
        <begin position="185"/>
        <end position="560"/>
    </location>
</feature>
<feature type="coiled-coil region" evidence="5">
    <location>
        <begin position="934"/>
        <end position="989"/>
    </location>
</feature>
<feature type="region of interest" description="Disordered" evidence="6">
    <location>
        <begin position="576"/>
        <end position="629"/>
    </location>
</feature>
<dbReference type="CDD" id="cd00029">
    <property type="entry name" value="C1"/>
    <property type="match status" value="1"/>
</dbReference>
<dbReference type="SMART" id="SM00109">
    <property type="entry name" value="C1"/>
    <property type="match status" value="1"/>
</dbReference>
<dbReference type="RefSeq" id="XP_013244577.1">
    <property type="nucleotide sequence ID" value="XM_013389123.1"/>
</dbReference>
<dbReference type="GO" id="GO:0007165">
    <property type="term" value="P:signal transduction"/>
    <property type="evidence" value="ECO:0007669"/>
    <property type="project" value="InterPro"/>
</dbReference>
<feature type="compositionally biased region" description="Low complexity" evidence="6">
    <location>
        <begin position="398"/>
        <end position="415"/>
    </location>
</feature>